<dbReference type="OrthoDB" id="263283at2759"/>
<dbReference type="GO" id="GO:0032259">
    <property type="term" value="P:methylation"/>
    <property type="evidence" value="ECO:0007669"/>
    <property type="project" value="UniProtKB-KW"/>
</dbReference>
<feature type="domain" description="tRNA wybutosine-synthesizing protein" evidence="10">
    <location>
        <begin position="16"/>
        <end position="270"/>
    </location>
</feature>
<feature type="compositionally biased region" description="Acidic residues" evidence="9">
    <location>
        <begin position="323"/>
        <end position="332"/>
    </location>
</feature>
<keyword evidence="4 11" id="KW-0808">Transferase</keyword>
<dbReference type="STRING" id="196109.A0A136JAB5"/>
<evidence type="ECO:0000259" key="10">
    <source>
        <dbReference type="Pfam" id="PF02676"/>
    </source>
</evidence>
<dbReference type="Pfam" id="PF02676">
    <property type="entry name" value="TYW3"/>
    <property type="match status" value="1"/>
</dbReference>
<evidence type="ECO:0000256" key="5">
    <source>
        <dbReference type="ARBA" id="ARBA00022691"/>
    </source>
</evidence>
<dbReference type="InterPro" id="IPR003827">
    <property type="entry name" value="tRNA_yW-synthesising"/>
</dbReference>
<sequence>MKNNQQLPAPPAAFTERKQRILQQLAVPTDEYTDASPKGSIDVGIRDLIDEINELDGFVTTSSCAGRVSVFIEGVKSTTAATTAGQSEAVDPEGEDNVDDAVTAAKPATVAGVGGKGGGGNWLFVSHDPVVLQDGDDLTEVFGLRENPAQGTSADQADAASRLIHFKFEPMILHVLTASPEHAQLLLRCGLQAGFRESGAINITSSPGESVTPMVAIRSMGLLLESLVGEQLGGQRHCSVTLAYMRRLLDISNQRFEENTKRIARFRAAVLEATTKPTKKDGTEWEDAEARRARKREEGLRRREELAEQQRQRQDSQAAGNDGETESDLLSP</sequence>
<dbReference type="EMBL" id="KQ964247">
    <property type="protein sequence ID" value="KXJ94124.1"/>
    <property type="molecule type" value="Genomic_DNA"/>
</dbReference>
<dbReference type="GO" id="GO:0008168">
    <property type="term" value="F:methyltransferase activity"/>
    <property type="evidence" value="ECO:0007669"/>
    <property type="project" value="UniProtKB-KW"/>
</dbReference>
<dbReference type="Proteomes" id="UP000070501">
    <property type="component" value="Unassembled WGS sequence"/>
</dbReference>
<evidence type="ECO:0000256" key="8">
    <source>
        <dbReference type="ARBA" id="ARBA00049202"/>
    </source>
</evidence>
<evidence type="ECO:0000256" key="7">
    <source>
        <dbReference type="ARBA" id="ARBA00030554"/>
    </source>
</evidence>
<evidence type="ECO:0000313" key="12">
    <source>
        <dbReference type="Proteomes" id="UP000070501"/>
    </source>
</evidence>
<protein>
    <recommendedName>
        <fullName evidence="2">tRNA(Phe) 7-[(3-amino-3-carboxypropyl)-4-demethylwyosine(37)-N(4)]-methyltransferase</fullName>
        <ecNumber evidence="2">2.1.1.282</ecNumber>
    </recommendedName>
    <alternativeName>
        <fullName evidence="7">tRNA(Phe) 7-((3-amino-3-carboxypropyl)-4-demethylwyosine(37)-N(4))-methyltransferase</fullName>
    </alternativeName>
</protein>
<feature type="compositionally biased region" description="Basic and acidic residues" evidence="9">
    <location>
        <begin position="278"/>
        <end position="314"/>
    </location>
</feature>
<feature type="region of interest" description="Disordered" evidence="9">
    <location>
        <begin position="275"/>
        <end position="332"/>
    </location>
</feature>
<dbReference type="PANTHER" id="PTHR48418:SF1">
    <property type="entry name" value="TRNA WYBUTOSINE-SYNTHESIZING PROTEIN 3"/>
    <property type="match status" value="1"/>
</dbReference>
<evidence type="ECO:0000256" key="4">
    <source>
        <dbReference type="ARBA" id="ARBA00022679"/>
    </source>
</evidence>
<comment type="similarity">
    <text evidence="1">Belongs to the TYW3 family.</text>
</comment>
<dbReference type="SUPFAM" id="SSF111278">
    <property type="entry name" value="SSo0622-like"/>
    <property type="match status" value="1"/>
</dbReference>
<evidence type="ECO:0000256" key="2">
    <source>
        <dbReference type="ARBA" id="ARBA00012750"/>
    </source>
</evidence>
<evidence type="ECO:0000256" key="1">
    <source>
        <dbReference type="ARBA" id="ARBA00008569"/>
    </source>
</evidence>
<name>A0A136JAB5_9PEZI</name>
<keyword evidence="12" id="KW-1185">Reference proteome</keyword>
<evidence type="ECO:0000256" key="9">
    <source>
        <dbReference type="SAM" id="MobiDB-lite"/>
    </source>
</evidence>
<keyword evidence="3 11" id="KW-0489">Methyltransferase</keyword>
<evidence type="ECO:0000256" key="6">
    <source>
        <dbReference type="ARBA" id="ARBA00022694"/>
    </source>
</evidence>
<comment type="catalytic activity">
    <reaction evidence="8">
        <text>4-demethyl-7-[(3S)-3-amino-3-carboxypropyl]wyosine(37) in tRNA(Phe) + S-adenosyl-L-methionine = 7-[(3S)-3-amino-3-carboxypropyl]wyosine(37) in tRNA(Phe) + S-adenosyl-L-homocysteine + H(+)</text>
        <dbReference type="Rhea" id="RHEA:36635"/>
        <dbReference type="Rhea" id="RHEA-COMP:10378"/>
        <dbReference type="Rhea" id="RHEA-COMP:10379"/>
        <dbReference type="ChEBI" id="CHEBI:15378"/>
        <dbReference type="ChEBI" id="CHEBI:57856"/>
        <dbReference type="ChEBI" id="CHEBI:59789"/>
        <dbReference type="ChEBI" id="CHEBI:73543"/>
        <dbReference type="ChEBI" id="CHEBI:73550"/>
        <dbReference type="EC" id="2.1.1.282"/>
    </reaction>
</comment>
<evidence type="ECO:0000256" key="3">
    <source>
        <dbReference type="ARBA" id="ARBA00022603"/>
    </source>
</evidence>
<keyword evidence="5" id="KW-0949">S-adenosyl-L-methionine</keyword>
<proteinExistence type="inferred from homology"/>
<reference evidence="12" key="1">
    <citation type="submission" date="2016-02" db="EMBL/GenBank/DDBJ databases">
        <title>Draft genome sequence of Microdochium bolleyi, a fungal endophyte of beachgrass.</title>
        <authorList>
            <consortium name="DOE Joint Genome Institute"/>
            <person name="David A.S."/>
            <person name="May G."/>
            <person name="Haridas S."/>
            <person name="Lim J."/>
            <person name="Wang M."/>
            <person name="Labutti K."/>
            <person name="Lipzen A."/>
            <person name="Barry K."/>
            <person name="Grigoriev I.V."/>
        </authorList>
    </citation>
    <scope>NUCLEOTIDE SEQUENCE [LARGE SCALE GENOMIC DNA]</scope>
    <source>
        <strain evidence="12">J235TASD1</strain>
    </source>
</reference>
<dbReference type="PANTHER" id="PTHR48418">
    <property type="entry name" value="TRNA WYBUTOSINE-SYNTHESIZING PROTEIN 3"/>
    <property type="match status" value="1"/>
</dbReference>
<dbReference type="InParanoid" id="A0A136JAB5"/>
<organism evidence="11 12">
    <name type="scientific">Microdochium bolleyi</name>
    <dbReference type="NCBI Taxonomy" id="196109"/>
    <lineage>
        <taxon>Eukaryota</taxon>
        <taxon>Fungi</taxon>
        <taxon>Dikarya</taxon>
        <taxon>Ascomycota</taxon>
        <taxon>Pezizomycotina</taxon>
        <taxon>Sordariomycetes</taxon>
        <taxon>Xylariomycetidae</taxon>
        <taxon>Xylariales</taxon>
        <taxon>Microdochiaceae</taxon>
        <taxon>Microdochium</taxon>
    </lineage>
</organism>
<accession>A0A136JAB5</accession>
<dbReference type="Gene3D" id="3.30.1960.10">
    <property type="entry name" value="tRNA wybutosine-synthesizing-like"/>
    <property type="match status" value="1"/>
</dbReference>
<dbReference type="EC" id="2.1.1.282" evidence="2"/>
<keyword evidence="6" id="KW-0819">tRNA processing</keyword>
<gene>
    <name evidence="11" type="ORF">Micbo1qcDRAFT_231685</name>
</gene>
<evidence type="ECO:0000313" key="11">
    <source>
        <dbReference type="EMBL" id="KXJ94124.1"/>
    </source>
</evidence>
<dbReference type="FunCoup" id="A0A136JAB5">
    <property type="interactions" value="51"/>
</dbReference>
<dbReference type="AlphaFoldDB" id="A0A136JAB5"/>
<dbReference type="InterPro" id="IPR036602">
    <property type="entry name" value="tRNA_yW-synthesising-like_sf"/>
</dbReference>
<dbReference type="GO" id="GO:0008033">
    <property type="term" value="P:tRNA processing"/>
    <property type="evidence" value="ECO:0007669"/>
    <property type="project" value="UniProtKB-KW"/>
</dbReference>